<name>A0ABW4BNB8_9LACO</name>
<evidence type="ECO:0000256" key="1">
    <source>
        <dbReference type="SAM" id="MobiDB-lite"/>
    </source>
</evidence>
<dbReference type="Proteomes" id="UP001597191">
    <property type="component" value="Unassembled WGS sequence"/>
</dbReference>
<keyword evidence="3" id="KW-1185">Reference proteome</keyword>
<evidence type="ECO:0000313" key="3">
    <source>
        <dbReference type="Proteomes" id="UP001597191"/>
    </source>
</evidence>
<dbReference type="RefSeq" id="WP_125650185.1">
    <property type="nucleotide sequence ID" value="NZ_JBHTOH010000033.1"/>
</dbReference>
<sequence>MACQVTREPHRGPSTISRELNRGTIRQIGPNHKPFEAYFAETAKLFITMIKPTPMPLAG</sequence>
<organism evidence="2 3">
    <name type="scientific">Lapidilactobacillus gannanensis</name>
    <dbReference type="NCBI Taxonomy" id="2486002"/>
    <lineage>
        <taxon>Bacteria</taxon>
        <taxon>Bacillati</taxon>
        <taxon>Bacillota</taxon>
        <taxon>Bacilli</taxon>
        <taxon>Lactobacillales</taxon>
        <taxon>Lactobacillaceae</taxon>
        <taxon>Lapidilactobacillus</taxon>
    </lineage>
</organism>
<comment type="caution">
    <text evidence="2">The sequence shown here is derived from an EMBL/GenBank/DDBJ whole genome shotgun (WGS) entry which is preliminary data.</text>
</comment>
<evidence type="ECO:0000313" key="2">
    <source>
        <dbReference type="EMBL" id="MFD1411025.1"/>
    </source>
</evidence>
<accession>A0ABW4BNB8</accession>
<feature type="region of interest" description="Disordered" evidence="1">
    <location>
        <begin position="1"/>
        <end position="20"/>
    </location>
</feature>
<evidence type="ECO:0008006" key="4">
    <source>
        <dbReference type="Google" id="ProtNLM"/>
    </source>
</evidence>
<proteinExistence type="predicted"/>
<gene>
    <name evidence="2" type="ORF">ACFQ4R_05305</name>
</gene>
<dbReference type="EMBL" id="JBHTOH010000033">
    <property type="protein sequence ID" value="MFD1411025.1"/>
    <property type="molecule type" value="Genomic_DNA"/>
</dbReference>
<reference evidence="3" key="1">
    <citation type="journal article" date="2019" name="Int. J. Syst. Evol. Microbiol.">
        <title>The Global Catalogue of Microorganisms (GCM) 10K type strain sequencing project: providing services to taxonomists for standard genome sequencing and annotation.</title>
        <authorList>
            <consortium name="The Broad Institute Genomics Platform"/>
            <consortium name="The Broad Institute Genome Sequencing Center for Infectious Disease"/>
            <person name="Wu L."/>
            <person name="Ma J."/>
        </authorList>
    </citation>
    <scope>NUCLEOTIDE SEQUENCE [LARGE SCALE GENOMIC DNA]</scope>
    <source>
        <strain evidence="3">CCM 8937</strain>
    </source>
</reference>
<protein>
    <recommendedName>
        <fullName evidence="4">Transposase</fullName>
    </recommendedName>
</protein>